<keyword evidence="4" id="KW-1185">Reference proteome</keyword>
<feature type="chain" id="PRO_5037565635" evidence="2">
    <location>
        <begin position="26"/>
        <end position="326"/>
    </location>
</feature>
<dbReference type="CDD" id="cd07012">
    <property type="entry name" value="PBP2_Bug_TTT"/>
    <property type="match status" value="1"/>
</dbReference>
<dbReference type="Proteomes" id="UP000651050">
    <property type="component" value="Unassembled WGS sequence"/>
</dbReference>
<reference evidence="3" key="1">
    <citation type="submission" date="2020-11" db="EMBL/GenBank/DDBJ databases">
        <title>Bacterial whole genome sequence for Caenimonas sp. DR4.4.</title>
        <authorList>
            <person name="Le V."/>
            <person name="Ko S.-R."/>
            <person name="Ahn C.-Y."/>
            <person name="Oh H.-M."/>
        </authorList>
    </citation>
    <scope>NUCLEOTIDE SEQUENCE</scope>
    <source>
        <strain evidence="3">DR4.4</strain>
    </source>
</reference>
<dbReference type="EMBL" id="JADWYS010000001">
    <property type="protein sequence ID" value="MBG9386420.1"/>
    <property type="molecule type" value="Genomic_DNA"/>
</dbReference>
<protein>
    <submittedName>
        <fullName evidence="3">Tripartite tricarboxylate transporter substrate binding protein</fullName>
    </submittedName>
</protein>
<dbReference type="Gene3D" id="3.40.190.150">
    <property type="entry name" value="Bordetella uptake gene, domain 1"/>
    <property type="match status" value="1"/>
</dbReference>
<dbReference type="PANTHER" id="PTHR42928">
    <property type="entry name" value="TRICARBOXYLATE-BINDING PROTEIN"/>
    <property type="match status" value="1"/>
</dbReference>
<dbReference type="Pfam" id="PF03401">
    <property type="entry name" value="TctC"/>
    <property type="match status" value="1"/>
</dbReference>
<sequence length="326" mass="34547">MKTSRRKILLAAASCAALLPQLATAQAAWPDKPVRVIVPWAPGGITDILARLVAQKLSDKFGQQFIIDNKAGAGGNIGAEMVAKAAPDGYTLLLTNPGAFATNQYLYNDMRYKPSDFAPIIVLAKFPNALIVNKDLPVKTAQEFIEYAKKHPTTLNGGSSGAGSSGHLSLEMFKSMTGVQIQNVFYKGAAPTKLDLAAGRIQVVLDNVPGYLSELQGGSVKMLAVGTKTRLSTYPDVPTLDEVGVKGYESSVWYAMAAPKGTPASIVQRVNAAAQAALDSPDVQEKLKPLQGIAVGGSPDDAGKFFAEESQRWKGIIEKSGAKVEQ</sequence>
<dbReference type="InterPro" id="IPR042100">
    <property type="entry name" value="Bug_dom1"/>
</dbReference>
<dbReference type="RefSeq" id="WP_196984410.1">
    <property type="nucleotide sequence ID" value="NZ_JADWYS010000001.1"/>
</dbReference>
<evidence type="ECO:0000256" key="2">
    <source>
        <dbReference type="SAM" id="SignalP"/>
    </source>
</evidence>
<dbReference type="Gene3D" id="3.40.190.10">
    <property type="entry name" value="Periplasmic binding protein-like II"/>
    <property type="match status" value="1"/>
</dbReference>
<evidence type="ECO:0000313" key="4">
    <source>
        <dbReference type="Proteomes" id="UP000651050"/>
    </source>
</evidence>
<name>A0A931MFD9_9BURK</name>
<keyword evidence="2" id="KW-0732">Signal</keyword>
<gene>
    <name evidence="3" type="ORF">I5803_00155</name>
</gene>
<proteinExistence type="inferred from homology"/>
<accession>A0A931MFD9</accession>
<evidence type="ECO:0000313" key="3">
    <source>
        <dbReference type="EMBL" id="MBG9386420.1"/>
    </source>
</evidence>
<dbReference type="SUPFAM" id="SSF53850">
    <property type="entry name" value="Periplasmic binding protein-like II"/>
    <property type="match status" value="1"/>
</dbReference>
<dbReference type="PIRSF" id="PIRSF017082">
    <property type="entry name" value="YflP"/>
    <property type="match status" value="1"/>
</dbReference>
<dbReference type="PANTHER" id="PTHR42928:SF5">
    <property type="entry name" value="BLR1237 PROTEIN"/>
    <property type="match status" value="1"/>
</dbReference>
<comment type="caution">
    <text evidence="3">The sequence shown here is derived from an EMBL/GenBank/DDBJ whole genome shotgun (WGS) entry which is preliminary data.</text>
</comment>
<dbReference type="AlphaFoldDB" id="A0A931MFD9"/>
<dbReference type="InterPro" id="IPR005064">
    <property type="entry name" value="BUG"/>
</dbReference>
<feature type="signal peptide" evidence="2">
    <location>
        <begin position="1"/>
        <end position="25"/>
    </location>
</feature>
<comment type="similarity">
    <text evidence="1">Belongs to the UPF0065 (bug) family.</text>
</comment>
<evidence type="ECO:0000256" key="1">
    <source>
        <dbReference type="ARBA" id="ARBA00006987"/>
    </source>
</evidence>
<organism evidence="3 4">
    <name type="scientific">Caenimonas aquaedulcis</name>
    <dbReference type="NCBI Taxonomy" id="2793270"/>
    <lineage>
        <taxon>Bacteria</taxon>
        <taxon>Pseudomonadati</taxon>
        <taxon>Pseudomonadota</taxon>
        <taxon>Betaproteobacteria</taxon>
        <taxon>Burkholderiales</taxon>
        <taxon>Comamonadaceae</taxon>
        <taxon>Caenimonas</taxon>
    </lineage>
</organism>